<protein>
    <submittedName>
        <fullName evidence="1">Uncharacterized protein</fullName>
    </submittedName>
</protein>
<dbReference type="AlphaFoldDB" id="A0AAN5CFJ0"/>
<dbReference type="EMBL" id="BTRK01000003">
    <property type="protein sequence ID" value="GMR40086.1"/>
    <property type="molecule type" value="Genomic_DNA"/>
</dbReference>
<dbReference type="Proteomes" id="UP001328107">
    <property type="component" value="Unassembled WGS sequence"/>
</dbReference>
<evidence type="ECO:0000313" key="1">
    <source>
        <dbReference type="EMBL" id="GMR40086.1"/>
    </source>
</evidence>
<keyword evidence="2" id="KW-1185">Reference proteome</keyword>
<sequence length="140" mass="16418">SQSLNALLSVNKRVYNFFQCGGEIQGLFIKIPFKRLIIQKVSDDSVGFFFDQKLMHDEWKKDDGDHTSMDAHESAPWDFTRVFNLNGLDVTRNFPRYSRRHLPINDNSEEARVSIPDAFYHSLECAMQKYFFSKLKMRSV</sequence>
<feature type="non-terminal residue" evidence="1">
    <location>
        <position position="140"/>
    </location>
</feature>
<gene>
    <name evidence="1" type="ORF">PMAYCL1PPCAC_10281</name>
</gene>
<organism evidence="1 2">
    <name type="scientific">Pristionchus mayeri</name>
    <dbReference type="NCBI Taxonomy" id="1317129"/>
    <lineage>
        <taxon>Eukaryota</taxon>
        <taxon>Metazoa</taxon>
        <taxon>Ecdysozoa</taxon>
        <taxon>Nematoda</taxon>
        <taxon>Chromadorea</taxon>
        <taxon>Rhabditida</taxon>
        <taxon>Rhabditina</taxon>
        <taxon>Diplogasteromorpha</taxon>
        <taxon>Diplogasteroidea</taxon>
        <taxon>Neodiplogasteridae</taxon>
        <taxon>Pristionchus</taxon>
    </lineage>
</organism>
<reference evidence="2" key="1">
    <citation type="submission" date="2022-10" db="EMBL/GenBank/DDBJ databases">
        <title>Genome assembly of Pristionchus species.</title>
        <authorList>
            <person name="Yoshida K."/>
            <person name="Sommer R.J."/>
        </authorList>
    </citation>
    <scope>NUCLEOTIDE SEQUENCE [LARGE SCALE GENOMIC DNA]</scope>
    <source>
        <strain evidence="2">RS5460</strain>
    </source>
</reference>
<name>A0AAN5CFJ0_9BILA</name>
<comment type="caution">
    <text evidence="1">The sequence shown here is derived from an EMBL/GenBank/DDBJ whole genome shotgun (WGS) entry which is preliminary data.</text>
</comment>
<evidence type="ECO:0000313" key="2">
    <source>
        <dbReference type="Proteomes" id="UP001328107"/>
    </source>
</evidence>
<accession>A0AAN5CFJ0</accession>
<feature type="non-terminal residue" evidence="1">
    <location>
        <position position="1"/>
    </location>
</feature>
<proteinExistence type="predicted"/>